<evidence type="ECO:0000256" key="3">
    <source>
        <dbReference type="SAM" id="MobiDB-lite"/>
    </source>
</evidence>
<dbReference type="OMA" id="QCFEAIF"/>
<dbReference type="SUPFAM" id="SSF48371">
    <property type="entry name" value="ARM repeat"/>
    <property type="match status" value="1"/>
</dbReference>
<feature type="compositionally biased region" description="Low complexity" evidence="3">
    <location>
        <begin position="21"/>
        <end position="32"/>
    </location>
</feature>
<comment type="similarity">
    <text evidence="1">Belongs to the IFRD family.</text>
</comment>
<dbReference type="AlphaFoldDB" id="A0A1Y1HU57"/>
<feature type="domain" description="Interferon-related developmental regulator N-terminal" evidence="5">
    <location>
        <begin position="35"/>
        <end position="372"/>
    </location>
</feature>
<evidence type="ECO:0000259" key="4">
    <source>
        <dbReference type="Pfam" id="PF04836"/>
    </source>
</evidence>
<feature type="repeat" description="HEAT" evidence="2">
    <location>
        <begin position="232"/>
        <end position="269"/>
    </location>
</feature>
<sequence length="480" mass="51163">MGKKKPGRKARGGDDADDEASSFASSAATLSDFGGPDGEDVYRDESSALDDLIDTLYEKRATTRETGLKGLIAALTRDMLADAVESKLETLLQQLISGVKKGAAAESALASRAIGILAITMGAGGDSEHIWQEAGPHLTKLAKQGSAQAPRIAALESLAVTCFVGAQDAGDTERAMTTCWQIAGHRGNAAGEQKVGASAPSPALKAAALSSWSLLLSSLPTGRLESQGVEAKVPVLARLLKDADLSVRTAAGETIALLLEAGATDSLDDADVSSPDEDSDSEEGYVPRAEEFQGKLKGGVRPPGAKDPLQGVRNGGGSDSRQSSPSKRPLGDRQEDLVEEIRLMSVQARKKDSKRERAAQKNSFRELLASIEEGGCAETTIKLRHGDRLTVGTWEGTVQLNAIRKMLGEGFQRHLQENPLLHQVFEFQPRQEAAQRLQGVDKRLMRSPNSAMSKWRTQAMNRRRSNAAVGSVGHYGDEDD</sequence>
<dbReference type="PANTHER" id="PTHR12354">
    <property type="entry name" value="INTERFERON-RELATED DEVELOPMENTAL REGULATOR"/>
    <property type="match status" value="1"/>
</dbReference>
<dbReference type="Pfam" id="PF05004">
    <property type="entry name" value="IFRD"/>
    <property type="match status" value="1"/>
</dbReference>
<dbReference type="InterPro" id="IPR016024">
    <property type="entry name" value="ARM-type_fold"/>
</dbReference>
<organism evidence="6 7">
    <name type="scientific">Klebsormidium nitens</name>
    <name type="common">Green alga</name>
    <name type="synonym">Ulothrix nitens</name>
    <dbReference type="NCBI Taxonomy" id="105231"/>
    <lineage>
        <taxon>Eukaryota</taxon>
        <taxon>Viridiplantae</taxon>
        <taxon>Streptophyta</taxon>
        <taxon>Klebsormidiophyceae</taxon>
        <taxon>Klebsormidiales</taxon>
        <taxon>Klebsormidiaceae</taxon>
        <taxon>Klebsormidium</taxon>
    </lineage>
</organism>
<dbReference type="PANTHER" id="PTHR12354:SF1">
    <property type="entry name" value="INTERFERON-RELATED DEVELOPMENTAL REGULATOR 1"/>
    <property type="match status" value="1"/>
</dbReference>
<dbReference type="InterPro" id="IPR011989">
    <property type="entry name" value="ARM-like"/>
</dbReference>
<gene>
    <name evidence="6" type="ORF">KFL_000450230</name>
</gene>
<accession>A0A1Y1HU57</accession>
<feature type="compositionally biased region" description="Basic residues" evidence="3">
    <location>
        <begin position="1"/>
        <end position="10"/>
    </location>
</feature>
<dbReference type="OrthoDB" id="686784at2759"/>
<dbReference type="Proteomes" id="UP000054558">
    <property type="component" value="Unassembled WGS sequence"/>
</dbReference>
<keyword evidence="7" id="KW-1185">Reference proteome</keyword>
<evidence type="ECO:0000259" key="5">
    <source>
        <dbReference type="Pfam" id="PF05004"/>
    </source>
</evidence>
<feature type="compositionally biased region" description="Polar residues" evidence="3">
    <location>
        <begin position="447"/>
        <end position="460"/>
    </location>
</feature>
<evidence type="ECO:0000256" key="1">
    <source>
        <dbReference type="ARBA" id="ARBA00008828"/>
    </source>
</evidence>
<dbReference type="EMBL" id="DF236994">
    <property type="protein sequence ID" value="GAQ80067.1"/>
    <property type="molecule type" value="Genomic_DNA"/>
</dbReference>
<proteinExistence type="inferred from homology"/>
<feature type="domain" description="Interferon-related developmental regulator C-terminal" evidence="4">
    <location>
        <begin position="418"/>
        <end position="465"/>
    </location>
</feature>
<dbReference type="InterPro" id="IPR021133">
    <property type="entry name" value="HEAT_type_2"/>
</dbReference>
<name>A0A1Y1HU57_KLENI</name>
<feature type="region of interest" description="Disordered" evidence="3">
    <location>
        <begin position="267"/>
        <end position="336"/>
    </location>
</feature>
<feature type="compositionally biased region" description="Acidic residues" evidence="3">
    <location>
        <begin position="267"/>
        <end position="283"/>
    </location>
</feature>
<feature type="region of interest" description="Disordered" evidence="3">
    <location>
        <begin position="447"/>
        <end position="480"/>
    </location>
</feature>
<evidence type="ECO:0000313" key="6">
    <source>
        <dbReference type="EMBL" id="GAQ80067.1"/>
    </source>
</evidence>
<reference evidence="6 7" key="1">
    <citation type="journal article" date="2014" name="Nat. Commun.">
        <title>Klebsormidium flaccidum genome reveals primary factors for plant terrestrial adaptation.</title>
        <authorList>
            <person name="Hori K."/>
            <person name="Maruyama F."/>
            <person name="Fujisawa T."/>
            <person name="Togashi T."/>
            <person name="Yamamoto N."/>
            <person name="Seo M."/>
            <person name="Sato S."/>
            <person name="Yamada T."/>
            <person name="Mori H."/>
            <person name="Tajima N."/>
            <person name="Moriyama T."/>
            <person name="Ikeuchi M."/>
            <person name="Watanabe M."/>
            <person name="Wada H."/>
            <person name="Kobayashi K."/>
            <person name="Saito M."/>
            <person name="Masuda T."/>
            <person name="Sasaki-Sekimoto Y."/>
            <person name="Mashiguchi K."/>
            <person name="Awai K."/>
            <person name="Shimojima M."/>
            <person name="Masuda S."/>
            <person name="Iwai M."/>
            <person name="Nobusawa T."/>
            <person name="Narise T."/>
            <person name="Kondo S."/>
            <person name="Saito H."/>
            <person name="Sato R."/>
            <person name="Murakawa M."/>
            <person name="Ihara Y."/>
            <person name="Oshima-Yamada Y."/>
            <person name="Ohtaka K."/>
            <person name="Satoh M."/>
            <person name="Sonobe K."/>
            <person name="Ishii M."/>
            <person name="Ohtani R."/>
            <person name="Kanamori-Sato M."/>
            <person name="Honoki R."/>
            <person name="Miyazaki D."/>
            <person name="Mochizuki H."/>
            <person name="Umetsu J."/>
            <person name="Higashi K."/>
            <person name="Shibata D."/>
            <person name="Kamiya Y."/>
            <person name="Sato N."/>
            <person name="Nakamura Y."/>
            <person name="Tabata S."/>
            <person name="Ida S."/>
            <person name="Kurokawa K."/>
            <person name="Ohta H."/>
        </authorList>
    </citation>
    <scope>NUCLEOTIDE SEQUENCE [LARGE SCALE GENOMIC DNA]</scope>
    <source>
        <strain evidence="6 7">NIES-2285</strain>
    </source>
</reference>
<dbReference type="Pfam" id="PF04836">
    <property type="entry name" value="IFRD_C"/>
    <property type="match status" value="1"/>
</dbReference>
<dbReference type="STRING" id="105231.A0A1Y1HU57"/>
<evidence type="ECO:0000313" key="7">
    <source>
        <dbReference type="Proteomes" id="UP000054558"/>
    </source>
</evidence>
<dbReference type="InterPro" id="IPR007701">
    <property type="entry name" value="Interferon-rel_develop_reg_N"/>
</dbReference>
<evidence type="ECO:0000256" key="2">
    <source>
        <dbReference type="PROSITE-ProRule" id="PRU00103"/>
    </source>
</evidence>
<protein>
    <submittedName>
        <fullName evidence="6">Interferon-related developmental regulator family protein</fullName>
    </submittedName>
</protein>
<dbReference type="PROSITE" id="PS50077">
    <property type="entry name" value="HEAT_REPEAT"/>
    <property type="match status" value="1"/>
</dbReference>
<dbReference type="InterPro" id="IPR006921">
    <property type="entry name" value="Interferon-rel_develop_reg_C"/>
</dbReference>
<dbReference type="Gene3D" id="1.25.10.10">
    <property type="entry name" value="Leucine-rich Repeat Variant"/>
    <property type="match status" value="1"/>
</dbReference>
<feature type="region of interest" description="Disordered" evidence="3">
    <location>
        <begin position="1"/>
        <end position="44"/>
    </location>
</feature>
<dbReference type="InterPro" id="IPR039777">
    <property type="entry name" value="IFRD"/>
</dbReference>